<sequence>MKHWTSEELTLQEEKEANIQEYYNSIGLELKDNTSLISDPTVKSIYKKLVELLPNLIASDEYILAILASNIGDFKFFNKQLEKYRKEGNIEAYMAIQKVKNSTSNSILTQLKSLGLTPDTRNKITFIFENSIEEEEEY</sequence>
<gene>
    <name evidence="1" type="ORF">G6Z34_04615</name>
</gene>
<comment type="caution">
    <text evidence="1">The sequence shown here is derived from an EMBL/GenBank/DDBJ whole genome shotgun (WGS) entry which is preliminary data.</text>
</comment>
<evidence type="ECO:0000313" key="1">
    <source>
        <dbReference type="EMBL" id="NGU29401.1"/>
    </source>
</evidence>
<accession>A0AAP6WLU0</accession>
<reference evidence="1 2" key="1">
    <citation type="submission" date="2020-02" db="EMBL/GenBank/DDBJ databases">
        <title>Genomic Insights into the Phylogeny and Genetic Plasticity of the Human and Animal Enteric Pathogen Clostridium perfringens.</title>
        <authorList>
            <person name="Feng Y."/>
            <person name="Hu Y."/>
        </authorList>
    </citation>
    <scope>NUCLEOTIDE SEQUENCE [LARGE SCALE GENOMIC DNA]</scope>
    <source>
        <strain evidence="1 2">CP-40</strain>
    </source>
</reference>
<evidence type="ECO:0000313" key="2">
    <source>
        <dbReference type="Proteomes" id="UP000481454"/>
    </source>
</evidence>
<proteinExistence type="predicted"/>
<organism evidence="1 2">
    <name type="scientific">Clostridium perfringens</name>
    <dbReference type="NCBI Taxonomy" id="1502"/>
    <lineage>
        <taxon>Bacteria</taxon>
        <taxon>Bacillati</taxon>
        <taxon>Bacillota</taxon>
        <taxon>Clostridia</taxon>
        <taxon>Eubacteriales</taxon>
        <taxon>Clostridiaceae</taxon>
        <taxon>Clostridium</taxon>
    </lineage>
</organism>
<name>A0AAP6WLU0_CLOPF</name>
<protein>
    <submittedName>
        <fullName evidence="1">P27 family phage terminase small subunit</fullName>
    </submittedName>
</protein>
<dbReference type="AlphaFoldDB" id="A0AAP6WLU0"/>
<dbReference type="Proteomes" id="UP000481454">
    <property type="component" value="Unassembled WGS sequence"/>
</dbReference>
<dbReference type="RefSeq" id="WP_003458418.1">
    <property type="nucleotide sequence ID" value="NZ_CATNWX010000001.1"/>
</dbReference>
<dbReference type="EMBL" id="JAALLZ010000001">
    <property type="protein sequence ID" value="NGU29401.1"/>
    <property type="molecule type" value="Genomic_DNA"/>
</dbReference>